<accession>A0ABV4X0D1</accession>
<name>A0ABV4X0D1_9CYAN</name>
<proteinExistence type="predicted"/>
<gene>
    <name evidence="1" type="ORF">ACE1CC_04980</name>
</gene>
<dbReference type="Proteomes" id="UP001576774">
    <property type="component" value="Unassembled WGS sequence"/>
</dbReference>
<keyword evidence="2" id="KW-1185">Reference proteome</keyword>
<dbReference type="RefSeq" id="WP_413269366.1">
    <property type="nucleotide sequence ID" value="NZ_JBHFNQ010000043.1"/>
</dbReference>
<dbReference type="EMBL" id="JBHFNQ010000043">
    <property type="protein sequence ID" value="MFB2876226.1"/>
    <property type="molecule type" value="Genomic_DNA"/>
</dbReference>
<evidence type="ECO:0000313" key="1">
    <source>
        <dbReference type="EMBL" id="MFB2876226.1"/>
    </source>
</evidence>
<protein>
    <submittedName>
        <fullName evidence="1">Uncharacterized protein</fullName>
    </submittedName>
</protein>
<organism evidence="1 2">
    <name type="scientific">Floridaenema aerugineum BLCC-F46</name>
    <dbReference type="NCBI Taxonomy" id="3153654"/>
    <lineage>
        <taxon>Bacteria</taxon>
        <taxon>Bacillati</taxon>
        <taxon>Cyanobacteriota</taxon>
        <taxon>Cyanophyceae</taxon>
        <taxon>Oscillatoriophycideae</taxon>
        <taxon>Aerosakkonematales</taxon>
        <taxon>Aerosakkonemataceae</taxon>
        <taxon>Floridanema</taxon>
        <taxon>Floridanema aerugineum</taxon>
    </lineage>
</organism>
<comment type="caution">
    <text evidence="1">The sequence shown here is derived from an EMBL/GenBank/DDBJ whole genome shotgun (WGS) entry which is preliminary data.</text>
</comment>
<reference evidence="1 2" key="1">
    <citation type="submission" date="2024-09" db="EMBL/GenBank/DDBJ databases">
        <title>Floridaenema gen nov. (Aerosakkonemataceae, Aerosakkonematales ord. nov., Cyanobacteria) from benthic tropical and subtropical fresh waters, with the description of four new species.</title>
        <authorList>
            <person name="Moretto J.A."/>
            <person name="Berthold D.E."/>
            <person name="Lefler F.W."/>
            <person name="Huang I.-S."/>
            <person name="Laughinghouse H. IV."/>
        </authorList>
    </citation>
    <scope>NUCLEOTIDE SEQUENCE [LARGE SCALE GENOMIC DNA]</scope>
    <source>
        <strain evidence="1 2">BLCC-F46</strain>
    </source>
</reference>
<sequence length="80" mass="9425">MFDDGTKKRCDRILNKWEMRSHLKIADKNLASLWRSHFQTRTKSDRILNKWEMRSLLKIADKNLASVAITQRVINSPPNS</sequence>
<evidence type="ECO:0000313" key="2">
    <source>
        <dbReference type="Proteomes" id="UP001576774"/>
    </source>
</evidence>